<dbReference type="AlphaFoldDB" id="W6U1T1"/>
<dbReference type="EMBL" id="APAU02000247">
    <property type="protein sequence ID" value="EUB54486.1"/>
    <property type="molecule type" value="Genomic_DNA"/>
</dbReference>
<comment type="caution">
    <text evidence="2">The sequence shown here is derived from an EMBL/GenBank/DDBJ whole genome shotgun (WGS) entry which is preliminary data.</text>
</comment>
<dbReference type="RefSeq" id="XP_024345682.1">
    <property type="nucleotide sequence ID" value="XM_024499903.1"/>
</dbReference>
<keyword evidence="3" id="KW-1185">Reference proteome</keyword>
<name>W6U1T1_ECHGR</name>
<gene>
    <name evidence="2" type="ORF">EGR_10654</name>
</gene>
<sequence length="71" mass="7870">MEERFAEAAKFFLLPILALKFFSLLQTIRTLASSINGVISRVLAGTIWTAITAVFNYANGKDCSNPWNAFV</sequence>
<keyword evidence="1" id="KW-1133">Transmembrane helix</keyword>
<feature type="transmembrane region" description="Helical" evidence="1">
    <location>
        <begin position="38"/>
        <end position="58"/>
    </location>
</feature>
<protein>
    <submittedName>
        <fullName evidence="2">Uncharacterized protein</fullName>
    </submittedName>
</protein>
<dbReference type="CTD" id="36346369"/>
<dbReference type="KEGG" id="egl:EGR_10654"/>
<dbReference type="Proteomes" id="UP000019149">
    <property type="component" value="Unassembled WGS sequence"/>
</dbReference>
<evidence type="ECO:0000313" key="3">
    <source>
        <dbReference type="Proteomes" id="UP000019149"/>
    </source>
</evidence>
<keyword evidence="1" id="KW-0812">Transmembrane</keyword>
<proteinExistence type="predicted"/>
<reference evidence="2 3" key="1">
    <citation type="journal article" date="2013" name="Nat. Genet.">
        <title>The genome of the hydatid tapeworm Echinococcus granulosus.</title>
        <authorList>
            <person name="Zheng H."/>
            <person name="Zhang W."/>
            <person name="Zhang L."/>
            <person name="Zhang Z."/>
            <person name="Li J."/>
            <person name="Lu G."/>
            <person name="Zhu Y."/>
            <person name="Wang Y."/>
            <person name="Huang Y."/>
            <person name="Liu J."/>
            <person name="Kang H."/>
            <person name="Chen J."/>
            <person name="Wang L."/>
            <person name="Chen A."/>
            <person name="Yu S."/>
            <person name="Gao Z."/>
            <person name="Jin L."/>
            <person name="Gu W."/>
            <person name="Wang Z."/>
            <person name="Zhao L."/>
            <person name="Shi B."/>
            <person name="Wen H."/>
            <person name="Lin R."/>
            <person name="Jones M.K."/>
            <person name="Brejova B."/>
            <person name="Vinar T."/>
            <person name="Zhao G."/>
            <person name="McManus D.P."/>
            <person name="Chen Z."/>
            <person name="Zhou Y."/>
            <person name="Wang S."/>
        </authorList>
    </citation>
    <scope>NUCLEOTIDE SEQUENCE [LARGE SCALE GENOMIC DNA]</scope>
</reference>
<keyword evidence="1" id="KW-0472">Membrane</keyword>
<organism evidence="2 3">
    <name type="scientific">Echinococcus granulosus</name>
    <name type="common">Hydatid tapeworm</name>
    <dbReference type="NCBI Taxonomy" id="6210"/>
    <lineage>
        <taxon>Eukaryota</taxon>
        <taxon>Metazoa</taxon>
        <taxon>Spiralia</taxon>
        <taxon>Lophotrochozoa</taxon>
        <taxon>Platyhelminthes</taxon>
        <taxon>Cestoda</taxon>
        <taxon>Eucestoda</taxon>
        <taxon>Cyclophyllidea</taxon>
        <taxon>Taeniidae</taxon>
        <taxon>Echinococcus</taxon>
        <taxon>Echinococcus granulosus group</taxon>
    </lineage>
</organism>
<accession>W6U1T1</accession>
<evidence type="ECO:0000313" key="2">
    <source>
        <dbReference type="EMBL" id="EUB54486.1"/>
    </source>
</evidence>
<evidence type="ECO:0000256" key="1">
    <source>
        <dbReference type="SAM" id="Phobius"/>
    </source>
</evidence>
<feature type="transmembrane region" description="Helical" evidence="1">
    <location>
        <begin position="12"/>
        <end position="32"/>
    </location>
</feature>
<dbReference type="GeneID" id="36346369"/>